<evidence type="ECO:0000259" key="7">
    <source>
        <dbReference type="PROSITE" id="PS51900"/>
    </source>
</evidence>
<dbReference type="EMBL" id="QHKS01000034">
    <property type="protein sequence ID" value="RDJ98467.1"/>
    <property type="molecule type" value="Genomic_DNA"/>
</dbReference>
<keyword evidence="3 5" id="KW-0238">DNA-binding</keyword>
<comment type="similarity">
    <text evidence="1">Belongs to the 'phage' integrase family.</text>
</comment>
<sequence>MRLFYTTSDFVYKGRPRQGIPFLCYEDMELVKPASDFLLWVALENPRIRSPATWRSYAEAIYDYFAWLDANSLSWDELPLRSKDVDEISNLALYRNWSLDVLDSRSGKRAMQPATVRRRLSQIMRFYQWAVARSRIASVPWDAVVISRAEGRSLGRVIREATLPKVHRHAIRFLTIDQCRVLLQNCGGHTIRLMTKLMLQTGLRNEECRTFPMKYLFDPSPDRRSRRIAIDLSPSDMRLKGGRPRRIYASGQLIKDLFDFANFGEGAERAKLYRMTEGEASPFVFLNRLGAPWSEKGLCNAYRKLWCPAPPAKPSLDFKVTPHMLRHTFATLELYAESQNRNIGYALAWVRDRLGHASISSTTVYVHCLDLLGERHLNQYEREIDALLIGGDEQ</sequence>
<comment type="caution">
    <text evidence="8">The sequence shown here is derived from an EMBL/GenBank/DDBJ whole genome shotgun (WGS) entry which is preliminary data.</text>
</comment>
<dbReference type="InterPro" id="IPR010998">
    <property type="entry name" value="Integrase_recombinase_N"/>
</dbReference>
<keyword evidence="2" id="KW-0229">DNA integration</keyword>
<dbReference type="Gene3D" id="1.10.443.10">
    <property type="entry name" value="Intergrase catalytic core"/>
    <property type="match status" value="1"/>
</dbReference>
<dbReference type="GO" id="GO:0003677">
    <property type="term" value="F:DNA binding"/>
    <property type="evidence" value="ECO:0007669"/>
    <property type="project" value="UniProtKB-UniRule"/>
</dbReference>
<dbReference type="RefSeq" id="WP_115108194.1">
    <property type="nucleotide sequence ID" value="NZ_QHKS01000034.1"/>
</dbReference>
<dbReference type="InterPro" id="IPR050090">
    <property type="entry name" value="Tyrosine_recombinase_XerCD"/>
</dbReference>
<dbReference type="InterPro" id="IPR011010">
    <property type="entry name" value="DNA_brk_join_enz"/>
</dbReference>
<dbReference type="InterPro" id="IPR002104">
    <property type="entry name" value="Integrase_catalytic"/>
</dbReference>
<dbReference type="CDD" id="cd00397">
    <property type="entry name" value="DNA_BRE_C"/>
    <property type="match status" value="1"/>
</dbReference>
<keyword evidence="4" id="KW-0233">DNA recombination</keyword>
<evidence type="ECO:0000256" key="1">
    <source>
        <dbReference type="ARBA" id="ARBA00008857"/>
    </source>
</evidence>
<evidence type="ECO:0000256" key="4">
    <source>
        <dbReference type="ARBA" id="ARBA00023172"/>
    </source>
</evidence>
<gene>
    <name evidence="8" type="ORF">DLM46_33480</name>
</gene>
<dbReference type="InterPro" id="IPR044068">
    <property type="entry name" value="CB"/>
</dbReference>
<reference evidence="9" key="1">
    <citation type="submission" date="2018-05" db="EMBL/GenBank/DDBJ databases">
        <authorList>
            <person name="Feng T."/>
        </authorList>
    </citation>
    <scope>NUCLEOTIDE SEQUENCE [LARGE SCALE GENOMIC DNA]</scope>
    <source>
        <strain evidence="9">S27</strain>
    </source>
</reference>
<dbReference type="Pfam" id="PF00589">
    <property type="entry name" value="Phage_integrase"/>
    <property type="match status" value="1"/>
</dbReference>
<evidence type="ECO:0000256" key="2">
    <source>
        <dbReference type="ARBA" id="ARBA00022908"/>
    </source>
</evidence>
<dbReference type="AlphaFoldDB" id="A0A370MZ40"/>
<feature type="domain" description="Tyr recombinase" evidence="6">
    <location>
        <begin position="169"/>
        <end position="381"/>
    </location>
</feature>
<evidence type="ECO:0000259" key="6">
    <source>
        <dbReference type="PROSITE" id="PS51898"/>
    </source>
</evidence>
<dbReference type="PROSITE" id="PS51900">
    <property type="entry name" value="CB"/>
    <property type="match status" value="1"/>
</dbReference>
<dbReference type="InterPro" id="IPR013762">
    <property type="entry name" value="Integrase-like_cat_sf"/>
</dbReference>
<feature type="domain" description="Core-binding (CB)" evidence="7">
    <location>
        <begin position="28"/>
        <end position="131"/>
    </location>
</feature>
<protein>
    <submittedName>
        <fullName evidence="8">Integrase</fullName>
    </submittedName>
</protein>
<dbReference type="PANTHER" id="PTHR30349:SF64">
    <property type="entry name" value="PROPHAGE INTEGRASE INTD-RELATED"/>
    <property type="match status" value="1"/>
</dbReference>
<dbReference type="SUPFAM" id="SSF56349">
    <property type="entry name" value="DNA breaking-rejoining enzymes"/>
    <property type="match status" value="1"/>
</dbReference>
<dbReference type="OrthoDB" id="8610787at2"/>
<proteinExistence type="inferred from homology"/>
<organism evidence="8 9">
    <name type="scientific">Paraburkholderia lacunae</name>
    <dbReference type="NCBI Taxonomy" id="2211104"/>
    <lineage>
        <taxon>Bacteria</taxon>
        <taxon>Pseudomonadati</taxon>
        <taxon>Pseudomonadota</taxon>
        <taxon>Betaproteobacteria</taxon>
        <taxon>Burkholderiales</taxon>
        <taxon>Burkholderiaceae</taxon>
        <taxon>Paraburkholderia</taxon>
    </lineage>
</organism>
<dbReference type="PROSITE" id="PS51898">
    <property type="entry name" value="TYR_RECOMBINASE"/>
    <property type="match status" value="1"/>
</dbReference>
<dbReference type="Proteomes" id="UP000254875">
    <property type="component" value="Unassembled WGS sequence"/>
</dbReference>
<keyword evidence="9" id="KW-1185">Reference proteome</keyword>
<evidence type="ECO:0000313" key="8">
    <source>
        <dbReference type="EMBL" id="RDJ98467.1"/>
    </source>
</evidence>
<dbReference type="PANTHER" id="PTHR30349">
    <property type="entry name" value="PHAGE INTEGRASE-RELATED"/>
    <property type="match status" value="1"/>
</dbReference>
<evidence type="ECO:0000313" key="9">
    <source>
        <dbReference type="Proteomes" id="UP000254875"/>
    </source>
</evidence>
<evidence type="ECO:0000256" key="5">
    <source>
        <dbReference type="PROSITE-ProRule" id="PRU01248"/>
    </source>
</evidence>
<accession>A0A370MZ40</accession>
<name>A0A370MZ40_9BURK</name>
<dbReference type="GO" id="GO:0015074">
    <property type="term" value="P:DNA integration"/>
    <property type="evidence" value="ECO:0007669"/>
    <property type="project" value="UniProtKB-KW"/>
</dbReference>
<dbReference type="Gene3D" id="1.10.150.130">
    <property type="match status" value="1"/>
</dbReference>
<evidence type="ECO:0000256" key="3">
    <source>
        <dbReference type="ARBA" id="ARBA00023125"/>
    </source>
</evidence>
<dbReference type="GO" id="GO:0006310">
    <property type="term" value="P:DNA recombination"/>
    <property type="evidence" value="ECO:0007669"/>
    <property type="project" value="UniProtKB-KW"/>
</dbReference>